<evidence type="ECO:0000313" key="10">
    <source>
        <dbReference type="Proteomes" id="UP000316726"/>
    </source>
</evidence>
<reference evidence="9 10" key="1">
    <citation type="submission" date="2018-07" db="EMBL/GenBank/DDBJ databases">
        <title>The complete nuclear genome of the prasinophyte Chloropicon primus (CCMP1205).</title>
        <authorList>
            <person name="Pombert J.-F."/>
            <person name="Otis C."/>
            <person name="Turmel M."/>
            <person name="Lemieux C."/>
        </authorList>
    </citation>
    <scope>NUCLEOTIDE SEQUENCE [LARGE SCALE GENOMIC DNA]</scope>
    <source>
        <strain evidence="9 10">CCMP1205</strain>
    </source>
</reference>
<dbReference type="EMBL" id="CP031038">
    <property type="protein sequence ID" value="QDZ21399.1"/>
    <property type="molecule type" value="Genomic_DNA"/>
</dbReference>
<feature type="region of interest" description="Disordered" evidence="7">
    <location>
        <begin position="31"/>
        <end position="369"/>
    </location>
</feature>
<keyword evidence="5" id="KW-0175">Coiled coil</keyword>
<dbReference type="Proteomes" id="UP000316726">
    <property type="component" value="Chromosome 5"/>
</dbReference>
<feature type="compositionally biased region" description="Basic and acidic residues" evidence="7">
    <location>
        <begin position="487"/>
        <end position="507"/>
    </location>
</feature>
<gene>
    <name evidence="9" type="ORF">A3770_05p39170</name>
</gene>
<evidence type="ECO:0000256" key="7">
    <source>
        <dbReference type="SAM" id="MobiDB-lite"/>
    </source>
</evidence>
<feature type="compositionally biased region" description="Pro residues" evidence="7">
    <location>
        <begin position="186"/>
        <end position="199"/>
    </location>
</feature>
<dbReference type="GO" id="GO:0031985">
    <property type="term" value="C:Golgi cisterna"/>
    <property type="evidence" value="ECO:0007669"/>
    <property type="project" value="TreeGrafter"/>
</dbReference>
<evidence type="ECO:0000256" key="6">
    <source>
        <dbReference type="ARBA" id="ARBA00023136"/>
    </source>
</evidence>
<feature type="compositionally biased region" description="Polar residues" evidence="7">
    <location>
        <begin position="534"/>
        <end position="544"/>
    </location>
</feature>
<feature type="transmembrane region" description="Helical" evidence="8">
    <location>
        <begin position="732"/>
        <end position="752"/>
    </location>
</feature>
<feature type="compositionally biased region" description="Basic and acidic residues" evidence="7">
    <location>
        <begin position="335"/>
        <end position="345"/>
    </location>
</feature>
<comment type="subcellular location">
    <subcellularLocation>
        <location evidence="1">Golgi apparatus membrane</location>
        <topology evidence="1">Single-pass membrane protein</topology>
    </subcellularLocation>
</comment>
<keyword evidence="6 8" id="KW-0472">Membrane</keyword>
<dbReference type="GO" id="GO:0007030">
    <property type="term" value="P:Golgi organization"/>
    <property type="evidence" value="ECO:0007669"/>
    <property type="project" value="InterPro"/>
</dbReference>
<accession>A0A5B8MLT1</accession>
<feature type="compositionally biased region" description="Basic and acidic residues" evidence="7">
    <location>
        <begin position="277"/>
        <end position="289"/>
    </location>
</feature>
<feature type="compositionally biased region" description="Basic and acidic residues" evidence="7">
    <location>
        <begin position="203"/>
        <end position="212"/>
    </location>
</feature>
<dbReference type="InterPro" id="IPR019177">
    <property type="entry name" value="Golgin_subfamily_A_member_5"/>
</dbReference>
<organism evidence="9 10">
    <name type="scientific">Chloropicon primus</name>
    <dbReference type="NCBI Taxonomy" id="1764295"/>
    <lineage>
        <taxon>Eukaryota</taxon>
        <taxon>Viridiplantae</taxon>
        <taxon>Chlorophyta</taxon>
        <taxon>Chloropicophyceae</taxon>
        <taxon>Chloropicales</taxon>
        <taxon>Chloropicaceae</taxon>
        <taxon>Chloropicon</taxon>
    </lineage>
</organism>
<feature type="compositionally biased region" description="Basic and acidic residues" evidence="7">
    <location>
        <begin position="519"/>
        <end position="530"/>
    </location>
</feature>
<evidence type="ECO:0000313" key="9">
    <source>
        <dbReference type="EMBL" id="QDZ21399.1"/>
    </source>
</evidence>
<feature type="compositionally biased region" description="Low complexity" evidence="7">
    <location>
        <begin position="242"/>
        <end position="276"/>
    </location>
</feature>
<dbReference type="GO" id="GO:0000301">
    <property type="term" value="P:retrograde transport, vesicle recycling within Golgi"/>
    <property type="evidence" value="ECO:0007669"/>
    <property type="project" value="TreeGrafter"/>
</dbReference>
<keyword evidence="2 8" id="KW-0812">Transmembrane</keyword>
<dbReference type="PANTHER" id="PTHR13815:SF7">
    <property type="entry name" value="GOLGIN SUBFAMILY A MEMBER 5"/>
    <property type="match status" value="1"/>
</dbReference>
<evidence type="ECO:0000256" key="8">
    <source>
        <dbReference type="SAM" id="Phobius"/>
    </source>
</evidence>
<dbReference type="PANTHER" id="PTHR13815">
    <property type="entry name" value="GOLGIN-84"/>
    <property type="match status" value="1"/>
</dbReference>
<protein>
    <submittedName>
        <fullName evidence="9">Golgin-like protein</fullName>
    </submittedName>
</protein>
<dbReference type="GO" id="GO:0000139">
    <property type="term" value="C:Golgi membrane"/>
    <property type="evidence" value="ECO:0007669"/>
    <property type="project" value="UniProtKB-SubCell"/>
</dbReference>
<keyword evidence="3 8" id="KW-1133">Transmembrane helix</keyword>
<name>A0A5B8MLT1_9CHLO</name>
<feature type="region of interest" description="Disordered" evidence="7">
    <location>
        <begin position="487"/>
        <end position="576"/>
    </location>
</feature>
<feature type="compositionally biased region" description="Basic and acidic residues" evidence="7">
    <location>
        <begin position="145"/>
        <end position="155"/>
    </location>
</feature>
<feature type="compositionally biased region" description="Basic and acidic residues" evidence="7">
    <location>
        <begin position="545"/>
        <end position="569"/>
    </location>
</feature>
<proteinExistence type="predicted"/>
<keyword evidence="10" id="KW-1185">Reference proteome</keyword>
<evidence type="ECO:0000256" key="5">
    <source>
        <dbReference type="ARBA" id="ARBA00023054"/>
    </source>
</evidence>
<feature type="compositionally biased region" description="Polar residues" evidence="7">
    <location>
        <begin position="348"/>
        <end position="358"/>
    </location>
</feature>
<keyword evidence="4" id="KW-0333">Golgi apparatus</keyword>
<dbReference type="AlphaFoldDB" id="A0A5B8MLT1"/>
<evidence type="ECO:0000256" key="4">
    <source>
        <dbReference type="ARBA" id="ARBA00023034"/>
    </source>
</evidence>
<evidence type="ECO:0000256" key="1">
    <source>
        <dbReference type="ARBA" id="ARBA00004194"/>
    </source>
</evidence>
<evidence type="ECO:0000256" key="3">
    <source>
        <dbReference type="ARBA" id="ARBA00022989"/>
    </source>
</evidence>
<dbReference type="OrthoDB" id="514265at2759"/>
<dbReference type="Pfam" id="PF09787">
    <property type="entry name" value="Golgin_A5"/>
    <property type="match status" value="1"/>
</dbReference>
<sequence>MSWLSSLQDGLKNAEALLNSVDAKAKEVAVVQSNPGAGDRKLQEGLREGQAARSQVSPPSPPPQQSSGRAGHHAERKTFQSASDAQARASFASPRPSHTKRANGATPRSGAGARPVRVATPSKGAEAVEEKSFSDLTAMLSTSEEETKSTPRVDPRLMALPQPPVAAASPRTKPKHEGGAAGTGAKPPPPPESAFPSPPVESKQVELPKQVRDPPQGVGKEQGGASLGQEKSKSESLPPVPSNASADASNDNADRASASVVVEGAKVAEEPAAAAAVEEKVSSADESGARKVVGGSQEQEIQAEKEGGSGSLPPPPSSPTPALASVSDARAQMRKKLEGEIKEAESLAMTSKAPSTSGAPKASGKEARLSAMCERLSSRLQQYKVENEQLEEMLKEAERGKENVEKAVGEMREHKQALASKEREISELKAKLRDAAEARESDQVEIQSLRGEHDDLAKKMSNSEMRVLSAAREELNVVELRLETERKAHKATKETALKREQDLEAHVSENTAALATMQRRLDERSERVAHLEQANASLEQNYSELSREISDKERREKHLVASKEDKEQKLQSSQQTLLKVEKEAEDLRKETSTAKARVAELEAEIEKMNSERKLGSEEESSSKEKLNEMTDLLYQKQEQLEKLASDKAAIQMSLEKELNGLKQELQQTKSINSNITRRGQAFDIEDVVPIESMKMYDRLAKNRRVGNYLKKGAQALDFSTSTVVGLLKQQPIVRIGLFAYIMLIHFYLYWVMYRLSSKAVPMTDPGEMIRSQEG</sequence>
<feature type="compositionally biased region" description="Basic and acidic residues" evidence="7">
    <location>
        <begin position="38"/>
        <end position="47"/>
    </location>
</feature>
<evidence type="ECO:0000256" key="2">
    <source>
        <dbReference type="ARBA" id="ARBA00022692"/>
    </source>
</evidence>